<dbReference type="GeneID" id="16994159"/>
<reference evidence="3 4" key="2">
    <citation type="journal article" date="2007" name="BMC Biol.">
        <title>A 100%-complete sequence reveals unusually simple genomic features in the hot-spring red alga Cyanidioschyzon merolae.</title>
        <authorList>
            <person name="Nozaki H."/>
            <person name="Takano H."/>
            <person name="Misumi O."/>
            <person name="Terasawa K."/>
            <person name="Matsuzaki M."/>
            <person name="Maruyama S."/>
            <person name="Nishida K."/>
            <person name="Yagisawa F."/>
            <person name="Yoshida Y."/>
            <person name="Fujiwara T."/>
            <person name="Takio S."/>
            <person name="Tamura K."/>
            <person name="Chung S.J."/>
            <person name="Nakamura S."/>
            <person name="Kuroiwa H."/>
            <person name="Tanaka K."/>
            <person name="Sato N."/>
            <person name="Kuroiwa T."/>
        </authorList>
    </citation>
    <scope>NUCLEOTIDE SEQUENCE [LARGE SCALE GENOMIC DNA]</scope>
    <source>
        <strain evidence="3 4">10D</strain>
    </source>
</reference>
<dbReference type="AlphaFoldDB" id="M1V805"/>
<evidence type="ECO:0000256" key="1">
    <source>
        <dbReference type="SAM" id="MobiDB-lite"/>
    </source>
</evidence>
<dbReference type="RefSeq" id="XP_005534816.1">
    <property type="nucleotide sequence ID" value="XM_005534759.1"/>
</dbReference>
<organism evidence="3 4">
    <name type="scientific">Cyanidioschyzon merolae (strain NIES-3377 / 10D)</name>
    <name type="common">Unicellular red alga</name>
    <dbReference type="NCBI Taxonomy" id="280699"/>
    <lineage>
        <taxon>Eukaryota</taxon>
        <taxon>Rhodophyta</taxon>
        <taxon>Bangiophyceae</taxon>
        <taxon>Cyanidiales</taxon>
        <taxon>Cyanidiaceae</taxon>
        <taxon>Cyanidioschyzon</taxon>
    </lineage>
</organism>
<dbReference type="OrthoDB" id="2556847at2759"/>
<keyword evidence="4" id="KW-1185">Reference proteome</keyword>
<evidence type="ECO:0000313" key="4">
    <source>
        <dbReference type="Proteomes" id="UP000007014"/>
    </source>
</evidence>
<reference evidence="3 4" key="1">
    <citation type="journal article" date="2004" name="Nature">
        <title>Genome sequence of the ultrasmall unicellular red alga Cyanidioschyzon merolae 10D.</title>
        <authorList>
            <person name="Matsuzaki M."/>
            <person name="Misumi O."/>
            <person name="Shin-i T."/>
            <person name="Maruyama S."/>
            <person name="Takahara M."/>
            <person name="Miyagishima S."/>
            <person name="Mori T."/>
            <person name="Nishida K."/>
            <person name="Yagisawa F."/>
            <person name="Nishida K."/>
            <person name="Yoshida Y."/>
            <person name="Nishimura Y."/>
            <person name="Nakao S."/>
            <person name="Kobayashi T."/>
            <person name="Momoyama Y."/>
            <person name="Higashiyama T."/>
            <person name="Minoda A."/>
            <person name="Sano M."/>
            <person name="Nomoto H."/>
            <person name="Oishi K."/>
            <person name="Hayashi H."/>
            <person name="Ohta F."/>
            <person name="Nishizaka S."/>
            <person name="Haga S."/>
            <person name="Miura S."/>
            <person name="Morishita T."/>
            <person name="Kabeya Y."/>
            <person name="Terasawa K."/>
            <person name="Suzuki Y."/>
            <person name="Ishii Y."/>
            <person name="Asakawa S."/>
            <person name="Takano H."/>
            <person name="Ohta N."/>
            <person name="Kuroiwa H."/>
            <person name="Tanaka K."/>
            <person name="Shimizu N."/>
            <person name="Sugano S."/>
            <person name="Sato N."/>
            <person name="Nozaki H."/>
            <person name="Ogasawara N."/>
            <person name="Kohara Y."/>
            <person name="Kuroiwa T."/>
        </authorList>
    </citation>
    <scope>NUCLEOTIDE SEQUENCE [LARGE SCALE GENOMIC DNA]</scope>
    <source>
        <strain evidence="3 4">10D</strain>
    </source>
</reference>
<dbReference type="HOGENOM" id="CLU_738432_0_0_1"/>
<dbReference type="EMBL" id="AP006492">
    <property type="protein sequence ID" value="BAM80209.1"/>
    <property type="molecule type" value="Genomic_DNA"/>
</dbReference>
<dbReference type="InterPro" id="IPR015671">
    <property type="entry name" value="GSCR1_dom"/>
</dbReference>
<sequence length="375" mass="42062">MFDSPAGMTDPRWSPPSPGLSSLGRGEFSSGLDGVSGSSGRLRDASSSKPSVNEFVTKAARSPAERLRADQSQLEEFLRRREQQLAAITLTIRAKRSGTTTSVSASLEELEGARRKLEVDLFRARQALFALQHQAETEVIRSKVALEELDAALGIQDAQGLHKVPQSFAAEQKPRPTEHIERDDLTLNDISLALQKLRREEAEQRIGETRVAIRKALHYGAELASLFREPERQGLDQVFDEALLMPFQDRKPSDLPRTPKCTIFASDTELAHKRRRLEMAPTRDYVKVLQPDAHTPFLNKVDAWQRLQPYHVFLGEVKSPGCGLSDQDLLGTHGDKPFEANLREVVVRAEQRFSQLLSWYETATAKNDVFIETKP</sequence>
<dbReference type="Gramene" id="CMJ070CT">
    <property type="protein sequence ID" value="CMJ070CT"/>
    <property type="gene ID" value="CMJ070C"/>
</dbReference>
<proteinExistence type="predicted"/>
<name>M1V805_CYAM1</name>
<feature type="region of interest" description="Disordered" evidence="1">
    <location>
        <begin position="1"/>
        <end position="63"/>
    </location>
</feature>
<dbReference type="KEGG" id="cme:CYME_CMJ070C"/>
<feature type="domain" description="GLTSCR protein conserved" evidence="2">
    <location>
        <begin position="286"/>
        <end position="362"/>
    </location>
</feature>
<protein>
    <recommendedName>
        <fullName evidence="2">GLTSCR protein conserved domain-containing protein</fullName>
    </recommendedName>
</protein>
<gene>
    <name evidence="3" type="ORF">CYME_CMJ070C</name>
</gene>
<evidence type="ECO:0000259" key="2">
    <source>
        <dbReference type="Pfam" id="PF15249"/>
    </source>
</evidence>
<dbReference type="Proteomes" id="UP000007014">
    <property type="component" value="Chromosome 10"/>
</dbReference>
<accession>M1V805</accession>
<dbReference type="Pfam" id="PF15249">
    <property type="entry name" value="GLTSCR1"/>
    <property type="match status" value="1"/>
</dbReference>
<evidence type="ECO:0000313" key="3">
    <source>
        <dbReference type="EMBL" id="BAM80209.1"/>
    </source>
</evidence>
<feature type="compositionally biased region" description="Low complexity" evidence="1">
    <location>
        <begin position="19"/>
        <end position="40"/>
    </location>
</feature>